<gene>
    <name evidence="2" type="ORF">HKD19_13360</name>
</gene>
<name>A0ABR9YY75_9PROT</name>
<sequence length="53" mass="5923">MRNRFFVFGAAHASVGRFGGMQTPTTDQLRGDEAYGLPRQQSWLGLPGRTPER</sequence>
<dbReference type="EMBL" id="JABCQH010000016">
    <property type="protein sequence ID" value="MBF0889526.1"/>
    <property type="molecule type" value="Genomic_DNA"/>
</dbReference>
<dbReference type="RefSeq" id="WP_194263279.1">
    <property type="nucleotide sequence ID" value="NZ_JABCQH010000016.1"/>
</dbReference>
<evidence type="ECO:0000256" key="1">
    <source>
        <dbReference type="SAM" id="MobiDB-lite"/>
    </source>
</evidence>
<feature type="region of interest" description="Disordered" evidence="1">
    <location>
        <begin position="19"/>
        <end position="53"/>
    </location>
</feature>
<evidence type="ECO:0000313" key="3">
    <source>
        <dbReference type="Proteomes" id="UP000662701"/>
    </source>
</evidence>
<keyword evidence="3" id="KW-1185">Reference proteome</keyword>
<evidence type="ECO:0000313" key="2">
    <source>
        <dbReference type="EMBL" id="MBF0889526.1"/>
    </source>
</evidence>
<organism evidence="2 3">
    <name type="scientific">Gluconobacter cadivus</name>
    <dbReference type="NCBI Taxonomy" id="2728101"/>
    <lineage>
        <taxon>Bacteria</taxon>
        <taxon>Pseudomonadati</taxon>
        <taxon>Pseudomonadota</taxon>
        <taxon>Alphaproteobacteria</taxon>
        <taxon>Acetobacterales</taxon>
        <taxon>Acetobacteraceae</taxon>
        <taxon>Gluconobacter</taxon>
    </lineage>
</organism>
<proteinExistence type="predicted"/>
<comment type="caution">
    <text evidence="2">The sequence shown here is derived from an EMBL/GenBank/DDBJ whole genome shotgun (WGS) entry which is preliminary data.</text>
</comment>
<accession>A0ABR9YY75</accession>
<reference evidence="2 3" key="2">
    <citation type="submission" date="2020-11" db="EMBL/GenBank/DDBJ databases">
        <title>Description of novel Gluconobacter species.</title>
        <authorList>
            <person name="Cleenwerck I."/>
            <person name="Cnockaert M."/>
            <person name="Borremans W."/>
            <person name="Wieme A.D."/>
            <person name="De Vuyst L."/>
            <person name="Vandamme P."/>
        </authorList>
    </citation>
    <scope>NUCLEOTIDE SEQUENCE [LARGE SCALE GENOMIC DNA]</scope>
    <source>
        <strain evidence="2 3">LMG 1745</strain>
    </source>
</reference>
<protein>
    <submittedName>
        <fullName evidence="2">Uncharacterized protein</fullName>
    </submittedName>
</protein>
<reference evidence="3" key="1">
    <citation type="submission" date="2020-04" db="EMBL/GenBank/DDBJ databases">
        <title>Description of novel Gluconacetobacter.</title>
        <authorList>
            <person name="Sombolestani A."/>
        </authorList>
    </citation>
    <scope>NUCLEOTIDE SEQUENCE [LARGE SCALE GENOMIC DNA]</scope>
    <source>
        <strain evidence="3">LMG 1745</strain>
    </source>
</reference>
<dbReference type="Proteomes" id="UP000662701">
    <property type="component" value="Unassembled WGS sequence"/>
</dbReference>